<dbReference type="GO" id="GO:0005634">
    <property type="term" value="C:nucleus"/>
    <property type="evidence" value="ECO:0007669"/>
    <property type="project" value="TreeGrafter"/>
</dbReference>
<dbReference type="EMBL" id="PHWZ01000664">
    <property type="protein sequence ID" value="TEY33699.1"/>
    <property type="molecule type" value="Genomic_DNA"/>
</dbReference>
<protein>
    <recommendedName>
        <fullName evidence="4">NmrA-like domain-containing protein</fullName>
    </recommendedName>
</protein>
<dbReference type="SUPFAM" id="SSF51735">
    <property type="entry name" value="NAD(P)-binding Rossmann-fold domains"/>
    <property type="match status" value="1"/>
</dbReference>
<dbReference type="InterPro" id="IPR051164">
    <property type="entry name" value="NmrA-like_oxidored"/>
</dbReference>
<keyword evidence="2" id="KW-0521">NADP</keyword>
<proteinExistence type="inferred from homology"/>
<accession>A0A4Y8CI55</accession>
<reference evidence="5 6" key="1">
    <citation type="submission" date="2017-11" db="EMBL/GenBank/DDBJ databases">
        <title>Comparative genomics of Botrytis spp.</title>
        <authorList>
            <person name="Valero-Jimenez C.A."/>
            <person name="Tapia P."/>
            <person name="Veloso J."/>
            <person name="Silva-Moreno E."/>
            <person name="Staats M."/>
            <person name="Valdes J.H."/>
            <person name="Van Kan J.A.L."/>
        </authorList>
    </citation>
    <scope>NUCLEOTIDE SEQUENCE [LARGE SCALE GENOMIC DNA]</scope>
    <source>
        <strain evidence="5 6">MUCL2830</strain>
    </source>
</reference>
<evidence type="ECO:0000256" key="1">
    <source>
        <dbReference type="ARBA" id="ARBA00006328"/>
    </source>
</evidence>
<evidence type="ECO:0000259" key="4">
    <source>
        <dbReference type="Pfam" id="PF05368"/>
    </source>
</evidence>
<organism evidence="5 6">
    <name type="scientific">Botryotinia calthae</name>
    <dbReference type="NCBI Taxonomy" id="38488"/>
    <lineage>
        <taxon>Eukaryota</taxon>
        <taxon>Fungi</taxon>
        <taxon>Dikarya</taxon>
        <taxon>Ascomycota</taxon>
        <taxon>Pezizomycotina</taxon>
        <taxon>Leotiomycetes</taxon>
        <taxon>Helotiales</taxon>
        <taxon>Sclerotiniaceae</taxon>
        <taxon>Botryotinia</taxon>
    </lineage>
</organism>
<gene>
    <name evidence="5" type="ORF">BOTCAL_0667g00020</name>
</gene>
<name>A0A4Y8CI55_9HELO</name>
<dbReference type="InterPro" id="IPR008030">
    <property type="entry name" value="NmrA-like"/>
</dbReference>
<comment type="caution">
    <text evidence="5">The sequence shown here is derived from an EMBL/GenBank/DDBJ whole genome shotgun (WGS) entry which is preliminary data.</text>
</comment>
<sequence>MSSHVRNNWHPKDQGITRNASSPVAQALSTQGIEVVIIDQDDRSSLVPASSVAEVIFALTNFWEPLYKKHEDLSKQGDQITCNYAAAIKIHRGKAIVNATTKDLQGEGKLERFFGSTLPSFKGLIKGKYSYVYHFDVEAEVSTCFQQEHNDFWEKKFTVKERDKTRPGGFGREAAQSTACSAEFGWGNSVLPEDLGSDFKFTGLKEYSESEE</sequence>
<dbReference type="InterPro" id="IPR036291">
    <property type="entry name" value="NAD(P)-bd_dom_sf"/>
</dbReference>
<feature type="domain" description="NmrA-like" evidence="4">
    <location>
        <begin position="16"/>
        <end position="145"/>
    </location>
</feature>
<dbReference type="Pfam" id="PF05368">
    <property type="entry name" value="NmrA"/>
    <property type="match status" value="1"/>
</dbReference>
<evidence type="ECO:0000256" key="3">
    <source>
        <dbReference type="SAM" id="MobiDB-lite"/>
    </source>
</evidence>
<dbReference type="AlphaFoldDB" id="A0A4Y8CI55"/>
<dbReference type="PANTHER" id="PTHR42748">
    <property type="entry name" value="NITROGEN METABOLITE REPRESSION PROTEIN NMRA FAMILY MEMBER"/>
    <property type="match status" value="1"/>
</dbReference>
<dbReference type="PANTHER" id="PTHR42748:SF26">
    <property type="entry name" value="NMRA-LIKE DOMAIN-CONTAINING PROTEIN"/>
    <property type="match status" value="1"/>
</dbReference>
<keyword evidence="6" id="KW-1185">Reference proteome</keyword>
<dbReference type="Proteomes" id="UP000297299">
    <property type="component" value="Unassembled WGS sequence"/>
</dbReference>
<comment type="similarity">
    <text evidence="1">Belongs to the NmrA-type oxidoreductase family.</text>
</comment>
<evidence type="ECO:0000313" key="5">
    <source>
        <dbReference type="EMBL" id="TEY33699.1"/>
    </source>
</evidence>
<dbReference type="Gene3D" id="3.40.50.720">
    <property type="entry name" value="NAD(P)-binding Rossmann-like Domain"/>
    <property type="match status" value="1"/>
</dbReference>
<evidence type="ECO:0000256" key="2">
    <source>
        <dbReference type="ARBA" id="ARBA00022857"/>
    </source>
</evidence>
<dbReference type="OrthoDB" id="3358371at2759"/>
<feature type="region of interest" description="Disordered" evidence="3">
    <location>
        <begin position="1"/>
        <end position="20"/>
    </location>
</feature>
<evidence type="ECO:0000313" key="6">
    <source>
        <dbReference type="Proteomes" id="UP000297299"/>
    </source>
</evidence>
<dbReference type="STRING" id="38488.A0A4Y8CI55"/>